<evidence type="ECO:0000256" key="10">
    <source>
        <dbReference type="SAM" id="MobiDB-lite"/>
    </source>
</evidence>
<dbReference type="EMBL" id="LJBN01000099">
    <property type="protein sequence ID" value="OOQ90128.1"/>
    <property type="molecule type" value="Genomic_DNA"/>
</dbReference>
<evidence type="ECO:0000256" key="6">
    <source>
        <dbReference type="ARBA" id="ARBA00022679"/>
    </source>
</evidence>
<keyword evidence="4" id="KW-0963">Cytoplasm</keyword>
<protein>
    <recommendedName>
        <fullName evidence="9">aromatic-amino-acid transaminase</fullName>
        <ecNumber evidence="9">2.6.1.57</ecNumber>
    </recommendedName>
</protein>
<dbReference type="Pfam" id="PF00155">
    <property type="entry name" value="Aminotran_1_2"/>
    <property type="match status" value="1"/>
</dbReference>
<dbReference type="SUPFAM" id="SSF53383">
    <property type="entry name" value="PLP-dependent transferases"/>
    <property type="match status" value="1"/>
</dbReference>
<evidence type="ECO:0000313" key="13">
    <source>
        <dbReference type="Proteomes" id="UP000190744"/>
    </source>
</evidence>
<dbReference type="GO" id="GO:0030170">
    <property type="term" value="F:pyridoxal phosphate binding"/>
    <property type="evidence" value="ECO:0007669"/>
    <property type="project" value="InterPro"/>
</dbReference>
<keyword evidence="5 12" id="KW-0032">Aminotransferase</keyword>
<dbReference type="GO" id="GO:0019878">
    <property type="term" value="P:lysine biosynthetic process via aminoadipic acid"/>
    <property type="evidence" value="ECO:0007669"/>
    <property type="project" value="TreeGrafter"/>
</dbReference>
<feature type="compositionally biased region" description="Low complexity" evidence="10">
    <location>
        <begin position="800"/>
        <end position="814"/>
    </location>
</feature>
<evidence type="ECO:0000256" key="4">
    <source>
        <dbReference type="ARBA" id="ARBA00022490"/>
    </source>
</evidence>
<feature type="domain" description="Aminotransferase class I/classII large" evidence="11">
    <location>
        <begin position="187"/>
        <end position="526"/>
    </location>
</feature>
<dbReference type="GO" id="GO:0006571">
    <property type="term" value="P:tyrosine biosynthetic process"/>
    <property type="evidence" value="ECO:0007669"/>
    <property type="project" value="TreeGrafter"/>
</dbReference>
<dbReference type="EC" id="2.6.1.57" evidence="9"/>
<dbReference type="CDD" id="cd00609">
    <property type="entry name" value="AAT_like"/>
    <property type="match status" value="1"/>
</dbReference>
<dbReference type="PANTHER" id="PTHR42790:SF21">
    <property type="entry name" value="AROMATIC_AMINOADIPATE AMINOTRANSFERASE 1"/>
    <property type="match status" value="1"/>
</dbReference>
<feature type="region of interest" description="Disordered" evidence="10">
    <location>
        <begin position="685"/>
        <end position="712"/>
    </location>
</feature>
<evidence type="ECO:0000256" key="9">
    <source>
        <dbReference type="ARBA" id="ARBA00067014"/>
    </source>
</evidence>
<name>A0A1S9RYU0_PENBI</name>
<proteinExistence type="inferred from homology"/>
<comment type="cofactor">
    <cofactor evidence="1">
        <name>pyridoxal 5'-phosphate</name>
        <dbReference type="ChEBI" id="CHEBI:597326"/>
    </cofactor>
</comment>
<sequence length="854" mass="94169">MSPPAPLDVDMVGVTDTSAVPIPDPLTVNGVPGWRRKVANMPTGVAAACSSDMFKSPACYTKPKAKRFDHMLSTEAKSRQASTLKTAAQYLKNPGIISLGGGLPSAEYFPFEHMDIKVPNPPGFSSEATRTSGSVVRAGKHDIKDGTSLYDLEIALNYGQATGAAQLLRFVTEHTEIIHHPPYSDWQCTMTIGSTYAWDTALRILTERGDYILMEEYTFASAAETAFPLGLKAVGIPIDEEGLIPEAMDEILSNWDEKARGARKPYVLYTIPTGQNPTGATQSAERRKAVYKVAQKHDIYIVEDEPYYFLQMQPYVGQGAAAPPPPASHDEFIKSLVPSFLSLDVDGRVCRLESFSKVVAPGSRVGWIVASEQMIERFIRNFEVSSQNPSGISQIVLFKLLDEHWGHSGYLDWLINLRLQYTDRRDALLHSCEKHLPTEIAHWVPPAAGMFHWIEIDWRKHPGVATGKTREAIEEDIFLAAVEHQVLLSRGSWFKAEKSAVMEKMFFRATYAAASSEKIDEAIARFAKCLRDQFGLYPARSLRISPSKNDFLVRYVDSPGPSELPGGLIYQRRSTRGPSLRIDTQDIDRANSSFALLTDSATRFQLPKISPLDFGPHESALTEEELSNEEVESDNCSDTARDSSALISDLLGHLEEEAALSPGPTLQATLTSSSNRSVYYSFGEETEVDTETDGLSGKSGHYPLTPEDSPPLEVNVPGCTSYQELVQKFPFDTTSEAVASQNNSLDRQSVDSFTFDVGIEVDLPITPKRKQRKNSSATPVLSPAFLGPFPTPFSHRQFIASSPSGSLRSPSASSVCDPTSPSPTARPSLKRRDITRPRLHLSDIFKNRQASNKH</sequence>
<evidence type="ECO:0000256" key="8">
    <source>
        <dbReference type="ARBA" id="ARBA00051993"/>
    </source>
</evidence>
<evidence type="ECO:0000256" key="2">
    <source>
        <dbReference type="ARBA" id="ARBA00004496"/>
    </source>
</evidence>
<dbReference type="InterPro" id="IPR050859">
    <property type="entry name" value="Class-I_PLP-dep_aminotransf"/>
</dbReference>
<comment type="catalytic activity">
    <reaction evidence="8">
        <text>an aromatic L-alpha-amino acid + 2-oxoglutarate = an aromatic oxo-acid + L-glutamate</text>
        <dbReference type="Rhea" id="RHEA:17533"/>
        <dbReference type="ChEBI" id="CHEBI:16810"/>
        <dbReference type="ChEBI" id="CHEBI:29985"/>
        <dbReference type="ChEBI" id="CHEBI:73309"/>
        <dbReference type="ChEBI" id="CHEBI:84824"/>
        <dbReference type="EC" id="2.6.1.57"/>
    </reaction>
</comment>
<dbReference type="Gene3D" id="3.40.640.10">
    <property type="entry name" value="Type I PLP-dependent aspartate aminotransferase-like (Major domain)"/>
    <property type="match status" value="1"/>
</dbReference>
<accession>A0A1S9RYU0</accession>
<gene>
    <name evidence="12" type="ORF">PEBR_05216</name>
</gene>
<feature type="compositionally biased region" description="Basic and acidic residues" evidence="10">
    <location>
        <begin position="830"/>
        <end position="846"/>
    </location>
</feature>
<keyword evidence="7" id="KW-0663">Pyridoxal phosphate</keyword>
<evidence type="ECO:0000313" key="12">
    <source>
        <dbReference type="EMBL" id="OOQ90128.1"/>
    </source>
</evidence>
<comment type="subcellular location">
    <subcellularLocation>
        <location evidence="2">Cytoplasm</location>
    </subcellularLocation>
</comment>
<organism evidence="12 13">
    <name type="scientific">Penicillium brasilianum</name>
    <dbReference type="NCBI Taxonomy" id="104259"/>
    <lineage>
        <taxon>Eukaryota</taxon>
        <taxon>Fungi</taxon>
        <taxon>Dikarya</taxon>
        <taxon>Ascomycota</taxon>
        <taxon>Pezizomycotina</taxon>
        <taxon>Eurotiomycetes</taxon>
        <taxon>Eurotiomycetidae</taxon>
        <taxon>Eurotiales</taxon>
        <taxon>Aspergillaceae</taxon>
        <taxon>Penicillium</taxon>
    </lineage>
</organism>
<evidence type="ECO:0000256" key="3">
    <source>
        <dbReference type="ARBA" id="ARBA00007441"/>
    </source>
</evidence>
<evidence type="ECO:0000259" key="11">
    <source>
        <dbReference type="Pfam" id="PF00155"/>
    </source>
</evidence>
<dbReference type="InterPro" id="IPR015424">
    <property type="entry name" value="PyrdxlP-dep_Trfase"/>
</dbReference>
<dbReference type="GO" id="GO:0047536">
    <property type="term" value="F:2-aminoadipate transaminase activity"/>
    <property type="evidence" value="ECO:0007669"/>
    <property type="project" value="TreeGrafter"/>
</dbReference>
<evidence type="ECO:0000256" key="5">
    <source>
        <dbReference type="ARBA" id="ARBA00022576"/>
    </source>
</evidence>
<dbReference type="Proteomes" id="UP000190744">
    <property type="component" value="Unassembled WGS sequence"/>
</dbReference>
<evidence type="ECO:0000256" key="1">
    <source>
        <dbReference type="ARBA" id="ARBA00001933"/>
    </source>
</evidence>
<feature type="compositionally biased region" description="Polar residues" evidence="10">
    <location>
        <begin position="816"/>
        <end position="825"/>
    </location>
</feature>
<comment type="similarity">
    <text evidence="3">Belongs to the class-I pyridoxal-phosphate-dependent aminotransferase family.</text>
</comment>
<dbReference type="AlphaFoldDB" id="A0A1S9RYU0"/>
<dbReference type="GO" id="GO:0008793">
    <property type="term" value="F:aromatic-amino-acid transaminase activity"/>
    <property type="evidence" value="ECO:0007669"/>
    <property type="project" value="TreeGrafter"/>
</dbReference>
<dbReference type="InterPro" id="IPR004839">
    <property type="entry name" value="Aminotransferase_I/II_large"/>
</dbReference>
<feature type="region of interest" description="Disordered" evidence="10">
    <location>
        <begin position="800"/>
        <end position="854"/>
    </location>
</feature>
<comment type="caution">
    <text evidence="12">The sequence shown here is derived from an EMBL/GenBank/DDBJ whole genome shotgun (WGS) entry which is preliminary data.</text>
</comment>
<keyword evidence="6 12" id="KW-0808">Transferase</keyword>
<reference evidence="13" key="1">
    <citation type="submission" date="2015-09" db="EMBL/GenBank/DDBJ databases">
        <authorList>
            <person name="Fill T.P."/>
            <person name="Baretta J.F."/>
            <person name="de Almeida L.G."/>
            <person name="Rocha M."/>
            <person name="de Souza D.H."/>
            <person name="Malavazi I."/>
            <person name="Cerdeira L.T."/>
            <person name="Hong H."/>
            <person name="Samborskyy M."/>
            <person name="de Vasconcelos A.T."/>
            <person name="Leadlay P."/>
            <person name="Rodrigues-Filho E."/>
        </authorList>
    </citation>
    <scope>NUCLEOTIDE SEQUENCE [LARGE SCALE GENOMIC DNA]</scope>
    <source>
        <strain evidence="13">LaBioMMi 136</strain>
    </source>
</reference>
<evidence type="ECO:0000256" key="7">
    <source>
        <dbReference type="ARBA" id="ARBA00022898"/>
    </source>
</evidence>
<dbReference type="GO" id="GO:0009074">
    <property type="term" value="P:aromatic amino acid family catabolic process"/>
    <property type="evidence" value="ECO:0007669"/>
    <property type="project" value="TreeGrafter"/>
</dbReference>
<dbReference type="PANTHER" id="PTHR42790">
    <property type="entry name" value="AMINOTRANSFERASE"/>
    <property type="match status" value="1"/>
</dbReference>
<dbReference type="InterPro" id="IPR015421">
    <property type="entry name" value="PyrdxlP-dep_Trfase_major"/>
</dbReference>
<dbReference type="FunFam" id="3.40.640.10:FF:000074">
    <property type="entry name" value="Aromatic amino acid aminotransferase"/>
    <property type="match status" value="1"/>
</dbReference>
<dbReference type="GO" id="GO:0005737">
    <property type="term" value="C:cytoplasm"/>
    <property type="evidence" value="ECO:0007669"/>
    <property type="project" value="UniProtKB-SubCell"/>
</dbReference>